<dbReference type="Proteomes" id="UP000299102">
    <property type="component" value="Unassembled WGS sequence"/>
</dbReference>
<reference evidence="1 2" key="1">
    <citation type="journal article" date="2019" name="Commun. Biol.">
        <title>The bagworm genome reveals a unique fibroin gene that provides high tensile strength.</title>
        <authorList>
            <person name="Kono N."/>
            <person name="Nakamura H."/>
            <person name="Ohtoshi R."/>
            <person name="Tomita M."/>
            <person name="Numata K."/>
            <person name="Arakawa K."/>
        </authorList>
    </citation>
    <scope>NUCLEOTIDE SEQUENCE [LARGE SCALE GENOMIC DNA]</scope>
</reference>
<organism evidence="1 2">
    <name type="scientific">Eumeta variegata</name>
    <name type="common">Bagworm moth</name>
    <name type="synonym">Eumeta japonica</name>
    <dbReference type="NCBI Taxonomy" id="151549"/>
    <lineage>
        <taxon>Eukaryota</taxon>
        <taxon>Metazoa</taxon>
        <taxon>Ecdysozoa</taxon>
        <taxon>Arthropoda</taxon>
        <taxon>Hexapoda</taxon>
        <taxon>Insecta</taxon>
        <taxon>Pterygota</taxon>
        <taxon>Neoptera</taxon>
        <taxon>Endopterygota</taxon>
        <taxon>Lepidoptera</taxon>
        <taxon>Glossata</taxon>
        <taxon>Ditrysia</taxon>
        <taxon>Tineoidea</taxon>
        <taxon>Psychidae</taxon>
        <taxon>Oiketicinae</taxon>
        <taxon>Eumeta</taxon>
    </lineage>
</organism>
<proteinExistence type="predicted"/>
<sequence>MDELSVKCVLYSDGQIIFAPSACGLQEMVNKMNDSVKKMGMKVNVGKTRVMVFEKGESKIERDVLIEGEKVEQESECGKQTNRALFAIMTSKSVSRQARLAVHSGVLIPTLMYGSESWIWQKKSEIKINRVEMRSLRSMCGVSRKDRCRNSDIRDWYGLKEDVVTRVERYMLR</sequence>
<evidence type="ECO:0000313" key="2">
    <source>
        <dbReference type="Proteomes" id="UP000299102"/>
    </source>
</evidence>
<keyword evidence="2" id="KW-1185">Reference proteome</keyword>
<dbReference type="AlphaFoldDB" id="A0A4C1SEQ4"/>
<dbReference type="PANTHER" id="PTHR47027:SF30">
    <property type="entry name" value="THAP-TYPE DOMAIN-CONTAINING PROTEIN"/>
    <property type="match status" value="1"/>
</dbReference>
<evidence type="ECO:0000313" key="1">
    <source>
        <dbReference type="EMBL" id="GBP00639.1"/>
    </source>
</evidence>
<dbReference type="EMBL" id="BGZK01000006">
    <property type="protein sequence ID" value="GBP00639.1"/>
    <property type="molecule type" value="Genomic_DNA"/>
</dbReference>
<gene>
    <name evidence="1" type="ORF">EVAR_76911_1</name>
</gene>
<dbReference type="PANTHER" id="PTHR47027">
    <property type="entry name" value="REVERSE TRANSCRIPTASE DOMAIN-CONTAINING PROTEIN"/>
    <property type="match status" value="1"/>
</dbReference>
<comment type="caution">
    <text evidence="1">The sequence shown here is derived from an EMBL/GenBank/DDBJ whole genome shotgun (WGS) entry which is preliminary data.</text>
</comment>
<name>A0A4C1SEQ4_EUMVA</name>
<evidence type="ECO:0008006" key="3">
    <source>
        <dbReference type="Google" id="ProtNLM"/>
    </source>
</evidence>
<dbReference type="OrthoDB" id="410404at2759"/>
<protein>
    <recommendedName>
        <fullName evidence="3">Reverse transcriptase domain-containing protein</fullName>
    </recommendedName>
</protein>
<dbReference type="STRING" id="151549.A0A4C1SEQ4"/>
<accession>A0A4C1SEQ4</accession>